<keyword evidence="1" id="KW-0732">Signal</keyword>
<name>A0A0U4GUJ7_PROCL</name>
<protein>
    <submittedName>
        <fullName evidence="2">Insulin-like androgenic gland hormone</fullName>
    </submittedName>
</protein>
<accession>A0A0U4GUJ7</accession>
<evidence type="ECO:0000256" key="1">
    <source>
        <dbReference type="SAM" id="SignalP"/>
    </source>
</evidence>
<reference evidence="2" key="1">
    <citation type="submission" date="2015-07" db="EMBL/GenBank/DDBJ databases">
        <authorList>
            <person name="Cajimat M.N.B."/>
            <person name="Milazzo M.L."/>
            <person name="Fulhorst C.F."/>
        </authorList>
    </citation>
    <scope>NUCLEOTIDE SEQUENCE</scope>
</reference>
<feature type="chain" id="PRO_5006849597" evidence="1">
    <location>
        <begin position="26"/>
        <end position="210"/>
    </location>
</feature>
<feature type="signal peptide" evidence="1">
    <location>
        <begin position="1"/>
        <end position="25"/>
    </location>
</feature>
<organism evidence="2">
    <name type="scientific">Procambarus clarkii</name>
    <name type="common">Red swamp crayfish</name>
    <dbReference type="NCBI Taxonomy" id="6728"/>
    <lineage>
        <taxon>Eukaryota</taxon>
        <taxon>Metazoa</taxon>
        <taxon>Ecdysozoa</taxon>
        <taxon>Arthropoda</taxon>
        <taxon>Crustacea</taxon>
        <taxon>Multicrustacea</taxon>
        <taxon>Malacostraca</taxon>
        <taxon>Eumalacostraca</taxon>
        <taxon>Eucarida</taxon>
        <taxon>Decapoda</taxon>
        <taxon>Pleocyemata</taxon>
        <taxon>Astacidea</taxon>
        <taxon>Astacoidea</taxon>
        <taxon>Cambaridae</taxon>
        <taxon>Procambarus</taxon>
    </lineage>
</organism>
<proteinExistence type="evidence at transcript level"/>
<dbReference type="EMBL" id="KT343750">
    <property type="protein sequence ID" value="ALX72789.1"/>
    <property type="molecule type" value="mRNA"/>
</dbReference>
<dbReference type="OrthoDB" id="6360865at2759"/>
<sequence>MLTQTLLKLILQVLVAVLRSLPSSSYWVDNLLVDFDCGNLADTMDSICLTFNEYNDTHLHYAARAVRSASGEAPAATVTILDPRSHAGLPHEQATHLSGFDQLYHAQVRHLAGLSQLYHAQARHHPAEDITLVDQVSTDEDRKMALLSRQAAHTFVKTQTRRHRRQANTDNHVRFNIQDECCNYMRPRTCVLEEITEYCVEPEDGALLTW</sequence>
<dbReference type="AlphaFoldDB" id="A0A0U4GUJ7"/>
<evidence type="ECO:0000313" key="2">
    <source>
        <dbReference type="EMBL" id="ALX72789.1"/>
    </source>
</evidence>